<gene>
    <name evidence="2" type="ORF">LX97_01597</name>
</gene>
<feature type="domain" description="Predicted DNA-binding protein ribbon-helix-helix" evidence="1">
    <location>
        <begin position="4"/>
        <end position="41"/>
    </location>
</feature>
<proteinExistence type="predicted"/>
<protein>
    <submittedName>
        <fullName evidence="2">Ribbon-helix-helix protein</fullName>
    </submittedName>
</protein>
<comment type="caution">
    <text evidence="2">The sequence shown here is derived from an EMBL/GenBank/DDBJ whole genome shotgun (WGS) entry which is preliminary data.</text>
</comment>
<dbReference type="InterPro" id="IPR013321">
    <property type="entry name" value="Arc_rbn_hlx_hlx"/>
</dbReference>
<keyword evidence="3" id="KW-1185">Reference proteome</keyword>
<sequence>MATFTSSLPDDLLKEIADIASELNIPKNRLIEKALKAYLKKVKKAKYAASFKRMANDPDMIQMAEEGLQEWVQELQRIENEEG</sequence>
<accession>A0ABX5PY03</accession>
<evidence type="ECO:0000313" key="3">
    <source>
        <dbReference type="Proteomes" id="UP000248584"/>
    </source>
</evidence>
<dbReference type="Gene3D" id="1.10.1220.10">
    <property type="entry name" value="Met repressor-like"/>
    <property type="match status" value="1"/>
</dbReference>
<organism evidence="2 3">
    <name type="scientific">Nonlabens dokdonensis</name>
    <dbReference type="NCBI Taxonomy" id="328515"/>
    <lineage>
        <taxon>Bacteria</taxon>
        <taxon>Pseudomonadati</taxon>
        <taxon>Bacteroidota</taxon>
        <taxon>Flavobacteriia</taxon>
        <taxon>Flavobacteriales</taxon>
        <taxon>Flavobacteriaceae</taxon>
        <taxon>Nonlabens</taxon>
    </lineage>
</organism>
<reference evidence="2 3" key="1">
    <citation type="submission" date="2018-06" db="EMBL/GenBank/DDBJ databases">
        <title>Genomic Encyclopedia of Archaeal and Bacterial Type Strains, Phase II (KMG-II): from individual species to whole genera.</title>
        <authorList>
            <person name="Goeker M."/>
        </authorList>
    </citation>
    <scope>NUCLEOTIDE SEQUENCE [LARGE SCALE GENOMIC DNA]</scope>
    <source>
        <strain evidence="2 3">DSM 17205</strain>
    </source>
</reference>
<name>A0ABX5PY03_9FLAO</name>
<dbReference type="Pfam" id="PF12651">
    <property type="entry name" value="RHH_3"/>
    <property type="match status" value="1"/>
</dbReference>
<dbReference type="EMBL" id="QKZR01000002">
    <property type="protein sequence ID" value="PZX40824.1"/>
    <property type="molecule type" value="Genomic_DNA"/>
</dbReference>
<dbReference type="RefSeq" id="WP_015362786.1">
    <property type="nucleotide sequence ID" value="NZ_QKZR01000002.1"/>
</dbReference>
<dbReference type="InterPro" id="IPR038733">
    <property type="entry name" value="Predicted_DNA_bind_prot_RHH"/>
</dbReference>
<evidence type="ECO:0000259" key="1">
    <source>
        <dbReference type="Pfam" id="PF12651"/>
    </source>
</evidence>
<dbReference type="Proteomes" id="UP000248584">
    <property type="component" value="Unassembled WGS sequence"/>
</dbReference>
<evidence type="ECO:0000313" key="2">
    <source>
        <dbReference type="EMBL" id="PZX40824.1"/>
    </source>
</evidence>